<evidence type="ECO:0000256" key="1">
    <source>
        <dbReference type="SAM" id="MobiDB-lite"/>
    </source>
</evidence>
<feature type="compositionally biased region" description="Basic and acidic residues" evidence="1">
    <location>
        <begin position="3156"/>
        <end position="3165"/>
    </location>
</feature>
<feature type="compositionally biased region" description="Polar residues" evidence="1">
    <location>
        <begin position="1128"/>
        <end position="1142"/>
    </location>
</feature>
<evidence type="ECO:0000313" key="3">
    <source>
        <dbReference type="Proteomes" id="UP001186944"/>
    </source>
</evidence>
<dbReference type="PANTHER" id="PTHR14918:SF3">
    <property type="entry name" value="KICSTOR COMPLEX PROTEIN SZT2"/>
    <property type="match status" value="1"/>
</dbReference>
<feature type="region of interest" description="Disordered" evidence="1">
    <location>
        <begin position="2621"/>
        <end position="2664"/>
    </location>
</feature>
<feature type="compositionally biased region" description="Basic and acidic residues" evidence="1">
    <location>
        <begin position="1236"/>
        <end position="1245"/>
    </location>
</feature>
<gene>
    <name evidence="2" type="ORF">FSP39_019468</name>
</gene>
<feature type="region of interest" description="Disordered" evidence="1">
    <location>
        <begin position="2009"/>
        <end position="2037"/>
    </location>
</feature>
<feature type="region of interest" description="Disordered" evidence="1">
    <location>
        <begin position="1275"/>
        <end position="1298"/>
    </location>
</feature>
<dbReference type="Proteomes" id="UP001186944">
    <property type="component" value="Unassembled WGS sequence"/>
</dbReference>
<feature type="region of interest" description="Disordered" evidence="1">
    <location>
        <begin position="1960"/>
        <end position="1997"/>
    </location>
</feature>
<feature type="compositionally biased region" description="Polar residues" evidence="1">
    <location>
        <begin position="1720"/>
        <end position="1735"/>
    </location>
</feature>
<feature type="region of interest" description="Disordered" evidence="1">
    <location>
        <begin position="194"/>
        <end position="230"/>
    </location>
</feature>
<proteinExistence type="predicted"/>
<sequence length="3726" mass="422296">MKKDYRISRNIRASWFFNNINTTIHYCPKTCLDESDNELTVISVVTEEEDASDEDLFSSECEENQSFKFRLLPTTVLNFVAKRYRLVYVLDFSPSSSLVDLKTGEVLSDKMYPCLHRCLSGLVKPFLLPGTNLLFQTELYITVIAYTPVLACTVNQVLSQGYHLTEENLEGFLSVIKDKLRAFELSLASNTGSYNRNSGGSENDHSIVTSDDERQDSEETTPPSMCKANDSSNISEAGIINLLRQGLFAVQLLPENSSAGIVVISDGVLGVTDHTQFDVILNQLRSSTISCSFLKIGQSYCPRSQFGYVPHLELLQFIATATFGAYFDSCPDVTTNIESAHMNVYQKALLMWSFQKGLEGFKYGLSRHRYLEPSHPANVSQRIFSHPIKQSLSMNTVIRRKHREMKLQTHMSSVLAVRLREGYTIKNITFTKGNSQIEVQLVLPWREFAKIEYSVKAEWPVDPNKRLTLVEIMLEGSYDFLHDMFSNECSIKQRRWRSIRFNNVRKFHLTLQTLCQTDQLLVHLQSFDTNPVHHMLSDSIKNGLSVFYQTANSVTPMINTQHNTKDSMFSQFTTFWKPVVNLDIKIWQKWMHSHKIGVVLEHDTPLPKYLHVPNASGRFSIVTCRQALTSLHGLLQKWSTFVLIDGSSYIKFLDGDAEKSPSRFLLLRLTSKPPCMVIRAAFLGGTPGGMRHKTIKDLKRKVLALKFPQRGAQKVDRTKKSPKDEAKDKKATPKPPLLREWSEISCCVLLTKPVEHILISYERKPRDMTVLEDPSKYIPAHMTSQQMNNKVTVANAFNTLSRYLHHQRWIWTVKQGKVDITMQAVGRILSTLTKLNKITGGFHFASSNSGIVNMVLEVDMMHKTDGEKSESVGDLSRCVVQYIMFPPHIKTTRESTSEDDLDEYETTEADGELQLVTECWIEPQYGVSTNNSPERRQWNGLDYKGIARTFYPKDLECLSSLVTFDHLLYVCQNKIVFSDLPWKSDGSYVSSDIDSLSPYRDAVQRKSLFPANIHSMGFPFDLLSLLPKSQQAELLFSSFALPEENSEDTYRDIKGSNSLLIELLHQKLMESSEREISLTHTECKVFLGLLKNRERDTFENPFPFPMEHHIKEDVTVVESENQDELDSNKQTTAAGVKSTSHADVSGVHGLSESEEKVPLWKCFVRSVNNTHLYLTLLPASFDDLLLLRNVELPSRRSESPARRSESEPRDISAGKRLETKSESNVKQEVAEIESSTSDHADAAAKNADDQVMAVPGMDEIDGNKPVHIAGTESDTFCESSKDESNEVENPPSTTERSPSHVIPVYVYECYFNNIIDALVNPWGFKLPSDFHEDLTFAVGENDDTYLLRSPMFKRISFESERQTSFDERDDLSTPAHFMRLAQDRRMTECSDGVGDLKQQCTILTEAYYSCFVHGVFQSLQQGYYIDKHDVSAAINNICTESLPIETEITTFLHASCGHFQQMVESVRDTIQTKEVTAEETSPVESPRKLSVRFSDLIDEEEEEGTTYSVPSVLRLPNGTHSLKVDSMQPCEPLVELQKLIKNKFMDIAQRWFKVVPSDPNFYFYCPESVPVRERQEGAVDESTIFQEPEFNFIEPKTEFPDKKSNNPDIASIASQLDSQESFNDSEYDLCEDLLQTKDNEMTPLFLHFTCTIKDRSENENVSITKLVPCLGELMSSIDRVLDLNLGQMKITFDINCLTYPTDDEEDTTLSRRPAYHRSISDGSGVSDTSQGNLSPPQERDVDISTDPGPLTKSMADPIAHLPKQQHDSVVKFKEELEWLLRDEIASSLLHMQPVKTDALQFVIEHIRQSSSRGKPTCSHEKIPLHFVYGAEHSLKKFNEEFERLHLHGYRLVQEENFYYCVRTKAHNNLSLNACALNSALVELSREGTPALQGSLSLNNLNQEDSLMSSEAGVLRTYVSPAFISPECAKFLRQSAVATSSDMSEGSTHYLFPKCAEEQSPVAVDGKKPSADQNVEGQGKTASSRRSSKESSGGSGRIVAVEFEQNLNRSKVEQTAVTSPGSNTNQEGNTSNQAVKSHQVETTCLGDSLEELWLKKSSSFSGFQNDQSPESIKRQESLAALPPLPPVRQTPQLPSLGRLRHSSAPSGQGTPRSKTSTIPQTPSWISSRGSYTEEGYDGDSSESGDGTTAFSDVSGLQPSIPKFWLILQINKDSVDIYYHCRETGQIESDVLLEQRNLVTNVKKSIEGLCRKVNQTRVTSLEIPRHIILTESEEELEPEHQYLAVENKYLPGHFDCECVMTHQFLIHPRLKAGQGRAALQRGVQVLRTVLNCFSVNNRVNMFVIREHETQAVFYLRLKEFSAGSNLISRQVSSISTEDLGLSDSASSMMLHARREEQGLLSTEKDFDTMSITSGGSISQRVTQDLVELHVHGIQPAGKEIQTDLVQLLQNKLDDSILDVISVQLMRNPNTKLPPEDVQATAMTHLHAVNYYLRQNLLLFSHTPNYSDTKPEHKFQDWVDNVWQAIPDDQVFLYITPRASAGKGIACIRASLVDGKGNPVRIFGCHKPSRTGFTYVQNTADYQSLTHVESYLPGPKEKPGPTALIQFKIWERGAADTKSLQDKLMGAVQYTLCDIITEYNYLTASICDIPHQLQELLPAPVMSAPSSPIKVKESSTERKPPSLSRKNSIDSKVFSSPSKLPDKLASPSPLQSFKEAFSVKSRITSPPPDTNKTFDIPASAAIPSVASPIGSTSPSTSVGQRGSDIQQVVRSYEEGDRGSLHPIYREEIVKWLNHCTQHGSPSMNVSKFSLSSTHSKDYFLREFQTCVKNVSSDVNPRVFKMTYDGEGNCHHVTQYMPCRHQLQTLEHKAETSLDFESKMHSKENCSFIMIGRNVDQWLASVQDMNEEEMAEVSLIQSQKTKAFPKQSFQKFPPFLSEGTSVKDFIETEIVKETIFIPRQRLLFLTLHKLEITLFTYNWAGDASTTLVKAVERLVNWNNARKSLMDSILVQKMGLFYHLPFLPDKTDKKKKNPYTLHTTDIDYLIMHTAPPVEQAKRHSSMSLISPHLRSIDQTLKDTQPTRPLQKSRFIKYSDPVKKHCGQAQELRMIDKKDSEKMNKLNKLWFWSNKSSINIPISDEVIQTLKQSSRLFHYCATPLLFDPHWRLKVMEKYRVTQRQTSTEKQRSRHSSGTSIASLRTKRADSQEGKKRPCLTPADSPINDPRQRAKREEPWHFDLRTSFVKQYIEYVQSLGFVLVQTRPGTPKKGTHVKKSSQDKIHVIDEEGVHIPSGTTVLHKFLSAGIMLMELSFSEQYFCAKVYVCESTRLGVYVNKQLQNLFVDESIKCKELIHVHSFAHDFHLRCIQSYIQAHILGSHTALKPSYNLTGFLMDFHKVYNYPPKFSRNILVEDTILISDLSSSGTQLFEYIIQHQKIHGLKVIAMTPTEMDADNDFCLIPRGTEYALIQQKEVSTKDLCTRSTDKVEEYHVCLVITQDSQQLNFQIEAEKNSLRLNYFLILTSKIELFPTADRKGEEFKDMVLQELSQRSKPVKQHIGARKQQQVSPNILKTPAGLLLMQEAEIARKRMFEIVEVSTAKCRKDLLWQRMLIGDQTEEDAKRKPRSETEESRDGIQRLSFEEFLELLEMTTKTSLSDIDKQLVSLHNMSLPWYKGLYKKLQTKYPEMHRCFTSSDGNVQCILILNPNWLDMLMMLKIDSRSNKVEMCSVFKEPLSDQGETLDGSVSLSSSSYHALVEDFVNVCCFYLWSTMLCP</sequence>
<feature type="region of interest" description="Disordered" evidence="1">
    <location>
        <begin position="2059"/>
        <end position="2151"/>
    </location>
</feature>
<feature type="compositionally biased region" description="Basic and acidic residues" evidence="1">
    <location>
        <begin position="713"/>
        <end position="731"/>
    </location>
</feature>
<feature type="compositionally biased region" description="Basic and acidic residues" evidence="1">
    <location>
        <begin position="2627"/>
        <end position="2637"/>
    </location>
</feature>
<feature type="region of interest" description="Disordered" evidence="1">
    <location>
        <begin position="710"/>
        <end position="734"/>
    </location>
</feature>
<feature type="region of interest" description="Disordered" evidence="1">
    <location>
        <begin position="3132"/>
        <end position="3184"/>
    </location>
</feature>
<feature type="region of interest" description="Disordered" evidence="1">
    <location>
        <begin position="1702"/>
        <end position="1748"/>
    </location>
</feature>
<feature type="region of interest" description="Disordered" evidence="1">
    <location>
        <begin position="1119"/>
        <end position="1149"/>
    </location>
</feature>
<dbReference type="PANTHER" id="PTHR14918">
    <property type="entry name" value="KICSTOR COMPLEX PROTEIN SZT2"/>
    <property type="match status" value="1"/>
</dbReference>
<organism evidence="2 3">
    <name type="scientific">Pinctada imbricata</name>
    <name type="common">Atlantic pearl-oyster</name>
    <name type="synonym">Pinctada martensii</name>
    <dbReference type="NCBI Taxonomy" id="66713"/>
    <lineage>
        <taxon>Eukaryota</taxon>
        <taxon>Metazoa</taxon>
        <taxon>Spiralia</taxon>
        <taxon>Lophotrochozoa</taxon>
        <taxon>Mollusca</taxon>
        <taxon>Bivalvia</taxon>
        <taxon>Autobranchia</taxon>
        <taxon>Pteriomorphia</taxon>
        <taxon>Pterioida</taxon>
        <taxon>Pterioidea</taxon>
        <taxon>Pteriidae</taxon>
        <taxon>Pinctada</taxon>
    </lineage>
</organism>
<name>A0AA88Y2C7_PINIB</name>
<reference evidence="2" key="1">
    <citation type="submission" date="2019-08" db="EMBL/GenBank/DDBJ databases">
        <title>The improved chromosome-level genome for the pearl oyster Pinctada fucata martensii using PacBio sequencing and Hi-C.</title>
        <authorList>
            <person name="Zheng Z."/>
        </authorList>
    </citation>
    <scope>NUCLEOTIDE SEQUENCE</scope>
    <source>
        <strain evidence="2">ZZ-2019</strain>
        <tissue evidence="2">Adductor muscle</tissue>
    </source>
</reference>
<feature type="region of interest" description="Disordered" evidence="1">
    <location>
        <begin position="1193"/>
        <end position="1245"/>
    </location>
</feature>
<dbReference type="GO" id="GO:0005777">
    <property type="term" value="C:peroxisome"/>
    <property type="evidence" value="ECO:0007669"/>
    <property type="project" value="InterPro"/>
</dbReference>
<dbReference type="EMBL" id="VSWD01000010">
    <property type="protein sequence ID" value="KAK3091384.1"/>
    <property type="molecule type" value="Genomic_DNA"/>
</dbReference>
<protein>
    <recommendedName>
        <fullName evidence="4">Protein SZT2</fullName>
    </recommendedName>
</protein>
<evidence type="ECO:0008006" key="4">
    <source>
        <dbReference type="Google" id="ProtNLM"/>
    </source>
</evidence>
<feature type="compositionally biased region" description="Polar residues" evidence="1">
    <location>
        <begin position="1970"/>
        <end position="1981"/>
    </location>
</feature>
<evidence type="ECO:0000313" key="2">
    <source>
        <dbReference type="EMBL" id="KAK3091384.1"/>
    </source>
</evidence>
<feature type="compositionally biased region" description="Polar residues" evidence="1">
    <location>
        <begin position="194"/>
        <end position="209"/>
    </location>
</feature>
<comment type="caution">
    <text evidence="2">The sequence shown here is derived from an EMBL/GenBank/DDBJ whole genome shotgun (WGS) entry which is preliminary data.</text>
</comment>
<feature type="compositionally biased region" description="Basic and acidic residues" evidence="1">
    <location>
        <begin position="1193"/>
        <end position="1229"/>
    </location>
</feature>
<accession>A0AA88Y2C7</accession>
<dbReference type="InterPro" id="IPR033228">
    <property type="entry name" value="SZT2"/>
</dbReference>
<keyword evidence="3" id="KW-1185">Reference proteome</keyword>
<feature type="compositionally biased region" description="Polar residues" evidence="1">
    <location>
        <begin position="2102"/>
        <end position="2129"/>
    </location>
</feature>